<feature type="transmembrane region" description="Helical" evidence="5">
    <location>
        <begin position="71"/>
        <end position="92"/>
    </location>
</feature>
<dbReference type="GO" id="GO:0016020">
    <property type="term" value="C:membrane"/>
    <property type="evidence" value="ECO:0007669"/>
    <property type="project" value="UniProtKB-SubCell"/>
</dbReference>
<feature type="transmembrane region" description="Helical" evidence="5">
    <location>
        <begin position="35"/>
        <end position="59"/>
    </location>
</feature>
<feature type="transmembrane region" description="Helical" evidence="5">
    <location>
        <begin position="158"/>
        <end position="180"/>
    </location>
</feature>
<dbReference type="HOGENOM" id="CLU_012923_7_1_1"/>
<dbReference type="Pfam" id="PF03619">
    <property type="entry name" value="Solute_trans_a"/>
    <property type="match status" value="1"/>
</dbReference>
<comment type="subcellular location">
    <subcellularLocation>
        <location evidence="1">Membrane</location>
        <topology evidence="1">Multi-pass membrane protein</topology>
    </subcellularLocation>
</comment>
<evidence type="ECO:0008006" key="8">
    <source>
        <dbReference type="Google" id="ProtNLM"/>
    </source>
</evidence>
<feature type="transmembrane region" description="Helical" evidence="5">
    <location>
        <begin position="234"/>
        <end position="256"/>
    </location>
</feature>
<protein>
    <recommendedName>
        <fullName evidence="8">DUF300-domain-containing protein</fullName>
    </recommendedName>
</protein>
<dbReference type="PANTHER" id="PTHR23423">
    <property type="entry name" value="ORGANIC SOLUTE TRANSPORTER-RELATED"/>
    <property type="match status" value="1"/>
</dbReference>
<dbReference type="STRING" id="765440.A0A0C3C657"/>
<keyword evidence="2 5" id="KW-0812">Transmembrane</keyword>
<evidence type="ECO:0000256" key="3">
    <source>
        <dbReference type="ARBA" id="ARBA00022989"/>
    </source>
</evidence>
<keyword evidence="7" id="KW-1185">Reference proteome</keyword>
<dbReference type="OrthoDB" id="5348404at2759"/>
<evidence type="ECO:0000256" key="4">
    <source>
        <dbReference type="ARBA" id="ARBA00023136"/>
    </source>
</evidence>
<dbReference type="InParanoid" id="A0A0C3C657"/>
<evidence type="ECO:0000313" key="6">
    <source>
        <dbReference type="EMBL" id="KIM85107.1"/>
    </source>
</evidence>
<dbReference type="Proteomes" id="UP000054166">
    <property type="component" value="Unassembled WGS sequence"/>
</dbReference>
<gene>
    <name evidence="6" type="ORF">PILCRDRAFT_817965</name>
</gene>
<accession>A0A0C3C657</accession>
<name>A0A0C3C657_PILCF</name>
<feature type="transmembrane region" description="Helical" evidence="5">
    <location>
        <begin position="200"/>
        <end position="222"/>
    </location>
</feature>
<dbReference type="SMART" id="SM01417">
    <property type="entry name" value="Solute_trans_a"/>
    <property type="match status" value="1"/>
</dbReference>
<organism evidence="6 7">
    <name type="scientific">Piloderma croceum (strain F 1598)</name>
    <dbReference type="NCBI Taxonomy" id="765440"/>
    <lineage>
        <taxon>Eukaryota</taxon>
        <taxon>Fungi</taxon>
        <taxon>Dikarya</taxon>
        <taxon>Basidiomycota</taxon>
        <taxon>Agaricomycotina</taxon>
        <taxon>Agaricomycetes</taxon>
        <taxon>Agaricomycetidae</taxon>
        <taxon>Atheliales</taxon>
        <taxon>Atheliaceae</taxon>
        <taxon>Piloderma</taxon>
    </lineage>
</organism>
<proteinExistence type="predicted"/>
<evidence type="ECO:0000313" key="7">
    <source>
        <dbReference type="Proteomes" id="UP000054166"/>
    </source>
</evidence>
<feature type="transmembrane region" description="Helical" evidence="5">
    <location>
        <begin position="104"/>
        <end position="122"/>
    </location>
</feature>
<sequence length="369" mass="42636">MTLNATVCNATNTQSVEDSNFFNSDGTITWDAHRIGWLVSGIMAILTILLTTFNIIMHTRNYYRPLEQRQIIRILLMPPVYATISFFSYRFFRSYTYYELVEAVYEALAIAAFLMLLIQFVGESTEEQKQVLAGKSKRKIPIPFCCWRYRPGKPYFMYTLKWAVLQYCIFRPLISIAGVITEVYNVLCPDQYSIHFAAAYLDSVDFISLTIALYALIAFYALTRDNLTGKQPLAKFLSIKLIVFFTFYQGFLFSVLQSHNVIKGTAYWTATNVADGLQALCTCVEMVFFAALMLWSFSSKDYRAMRGGRPHTNSFKAFLHSQNYWDFIKDTGLALKFFFDYALCRPYTRSPPQDQFDTAFGVHRNGDYY</sequence>
<dbReference type="AlphaFoldDB" id="A0A0C3C657"/>
<dbReference type="InterPro" id="IPR005178">
    <property type="entry name" value="Ostalpha/TMEM184C"/>
</dbReference>
<dbReference type="EMBL" id="KN832986">
    <property type="protein sequence ID" value="KIM85107.1"/>
    <property type="molecule type" value="Genomic_DNA"/>
</dbReference>
<reference evidence="7" key="2">
    <citation type="submission" date="2015-01" db="EMBL/GenBank/DDBJ databases">
        <title>Evolutionary Origins and Diversification of the Mycorrhizal Mutualists.</title>
        <authorList>
            <consortium name="DOE Joint Genome Institute"/>
            <consortium name="Mycorrhizal Genomics Consortium"/>
            <person name="Kohler A."/>
            <person name="Kuo A."/>
            <person name="Nagy L.G."/>
            <person name="Floudas D."/>
            <person name="Copeland A."/>
            <person name="Barry K.W."/>
            <person name="Cichocki N."/>
            <person name="Veneault-Fourrey C."/>
            <person name="LaButti K."/>
            <person name="Lindquist E.A."/>
            <person name="Lipzen A."/>
            <person name="Lundell T."/>
            <person name="Morin E."/>
            <person name="Murat C."/>
            <person name="Riley R."/>
            <person name="Ohm R."/>
            <person name="Sun H."/>
            <person name="Tunlid A."/>
            <person name="Henrissat B."/>
            <person name="Grigoriev I.V."/>
            <person name="Hibbett D.S."/>
            <person name="Martin F."/>
        </authorList>
    </citation>
    <scope>NUCLEOTIDE SEQUENCE [LARGE SCALE GENOMIC DNA]</scope>
    <source>
        <strain evidence="7">F 1598</strain>
    </source>
</reference>
<evidence type="ECO:0000256" key="2">
    <source>
        <dbReference type="ARBA" id="ARBA00022692"/>
    </source>
</evidence>
<feature type="transmembrane region" description="Helical" evidence="5">
    <location>
        <begin position="276"/>
        <end position="297"/>
    </location>
</feature>
<keyword evidence="3 5" id="KW-1133">Transmembrane helix</keyword>
<reference evidence="6 7" key="1">
    <citation type="submission" date="2014-04" db="EMBL/GenBank/DDBJ databases">
        <authorList>
            <consortium name="DOE Joint Genome Institute"/>
            <person name="Kuo A."/>
            <person name="Tarkka M."/>
            <person name="Buscot F."/>
            <person name="Kohler A."/>
            <person name="Nagy L.G."/>
            <person name="Floudas D."/>
            <person name="Copeland A."/>
            <person name="Barry K.W."/>
            <person name="Cichocki N."/>
            <person name="Veneault-Fourrey C."/>
            <person name="LaButti K."/>
            <person name="Lindquist E.A."/>
            <person name="Lipzen A."/>
            <person name="Lundell T."/>
            <person name="Morin E."/>
            <person name="Murat C."/>
            <person name="Sun H."/>
            <person name="Tunlid A."/>
            <person name="Henrissat B."/>
            <person name="Grigoriev I.V."/>
            <person name="Hibbett D.S."/>
            <person name="Martin F."/>
            <person name="Nordberg H.P."/>
            <person name="Cantor M.N."/>
            <person name="Hua S.X."/>
        </authorList>
    </citation>
    <scope>NUCLEOTIDE SEQUENCE [LARGE SCALE GENOMIC DNA]</scope>
    <source>
        <strain evidence="6 7">F 1598</strain>
    </source>
</reference>
<evidence type="ECO:0000256" key="1">
    <source>
        <dbReference type="ARBA" id="ARBA00004141"/>
    </source>
</evidence>
<keyword evidence="4 5" id="KW-0472">Membrane</keyword>
<evidence type="ECO:0000256" key="5">
    <source>
        <dbReference type="SAM" id="Phobius"/>
    </source>
</evidence>